<evidence type="ECO:0000313" key="6">
    <source>
        <dbReference type="EMBL" id="MFD2025066.1"/>
    </source>
</evidence>
<keyword evidence="3" id="KW-1133">Transmembrane helix</keyword>
<dbReference type="RefSeq" id="WP_377196982.1">
    <property type="nucleotide sequence ID" value="NZ_JBHUHF010000001.1"/>
</dbReference>
<feature type="domain" description="DUF4352" evidence="4">
    <location>
        <begin position="124"/>
        <end position="246"/>
    </location>
</feature>
<feature type="region of interest" description="Disordered" evidence="2">
    <location>
        <begin position="80"/>
        <end position="126"/>
    </location>
</feature>
<organism evidence="6 7">
    <name type="scientific">Promicromonospora aerolata</name>
    <dbReference type="NCBI Taxonomy" id="195749"/>
    <lineage>
        <taxon>Bacteria</taxon>
        <taxon>Bacillati</taxon>
        <taxon>Actinomycetota</taxon>
        <taxon>Actinomycetes</taxon>
        <taxon>Micrococcales</taxon>
        <taxon>Promicromonosporaceae</taxon>
        <taxon>Promicromonospora</taxon>
    </lineage>
</organism>
<evidence type="ECO:0000259" key="5">
    <source>
        <dbReference type="Pfam" id="PF13828"/>
    </source>
</evidence>
<dbReference type="InterPro" id="IPR025241">
    <property type="entry name" value="DUF4190"/>
</dbReference>
<feature type="transmembrane region" description="Helical" evidence="3">
    <location>
        <begin position="54"/>
        <end position="75"/>
    </location>
</feature>
<dbReference type="Gene3D" id="2.60.40.1240">
    <property type="match status" value="1"/>
</dbReference>
<evidence type="ECO:0000256" key="2">
    <source>
        <dbReference type="SAM" id="MobiDB-lite"/>
    </source>
</evidence>
<keyword evidence="7" id="KW-1185">Reference proteome</keyword>
<protein>
    <submittedName>
        <fullName evidence="6">DUF4352 domain-containing protein</fullName>
    </submittedName>
</protein>
<accession>A0ABW4V2R7</accession>
<comment type="caution">
    <text evidence="6">The sequence shown here is derived from an EMBL/GenBank/DDBJ whole genome shotgun (WGS) entry which is preliminary data.</text>
</comment>
<keyword evidence="3" id="KW-0472">Membrane</keyword>
<feature type="domain" description="DUF4190" evidence="5">
    <location>
        <begin position="8"/>
        <end position="67"/>
    </location>
</feature>
<reference evidence="7" key="1">
    <citation type="journal article" date="2019" name="Int. J. Syst. Evol. Microbiol.">
        <title>The Global Catalogue of Microorganisms (GCM) 10K type strain sequencing project: providing services to taxonomists for standard genome sequencing and annotation.</title>
        <authorList>
            <consortium name="The Broad Institute Genomics Platform"/>
            <consortium name="The Broad Institute Genome Sequencing Center for Infectious Disease"/>
            <person name="Wu L."/>
            <person name="Ma J."/>
        </authorList>
    </citation>
    <scope>NUCLEOTIDE SEQUENCE [LARGE SCALE GENOMIC DNA]</scope>
    <source>
        <strain evidence="7">CCM 7043</strain>
    </source>
</reference>
<evidence type="ECO:0000256" key="1">
    <source>
        <dbReference type="ARBA" id="ARBA00022729"/>
    </source>
</evidence>
<sequence>MQPTNGAATASLVLGIVSIVTSLLFVPAIVGLILGIVGIGRARRLTPQVGRGKAIAGIVLSTLGLLTGIGIVGALTSGDDSEAGGAPAPVVQQQETDDDKADDGQATEPTEPAEEPEAEPALPGVGDAVRDGKFEFTVTKVEPGVREIGDEFLSQEAQGQFVLVHLTVENIGNESQYFDGNNVTAYDAKNREFAADTEAAIYLDDSNSFLNEINPGNSVEGVVVFDVPADVELSKLELHDSAFSGGAEVTLG</sequence>
<evidence type="ECO:0000259" key="4">
    <source>
        <dbReference type="Pfam" id="PF11611"/>
    </source>
</evidence>
<gene>
    <name evidence="6" type="ORF">ACFSL2_06035</name>
</gene>
<dbReference type="Pfam" id="PF13828">
    <property type="entry name" value="DUF4190"/>
    <property type="match status" value="1"/>
</dbReference>
<dbReference type="InterPro" id="IPR029051">
    <property type="entry name" value="DUF4352"/>
</dbReference>
<name>A0ABW4V2R7_9MICO</name>
<dbReference type="Proteomes" id="UP001597338">
    <property type="component" value="Unassembled WGS sequence"/>
</dbReference>
<dbReference type="Pfam" id="PF11611">
    <property type="entry name" value="DUF4352"/>
    <property type="match status" value="1"/>
</dbReference>
<evidence type="ECO:0000313" key="7">
    <source>
        <dbReference type="Proteomes" id="UP001597338"/>
    </source>
</evidence>
<feature type="transmembrane region" description="Helical" evidence="3">
    <location>
        <begin position="12"/>
        <end position="42"/>
    </location>
</feature>
<proteinExistence type="predicted"/>
<dbReference type="InterPro" id="IPR029050">
    <property type="entry name" value="Immunoprotect_excell_Ig-like"/>
</dbReference>
<dbReference type="EMBL" id="JBHUHF010000001">
    <property type="protein sequence ID" value="MFD2025066.1"/>
    <property type="molecule type" value="Genomic_DNA"/>
</dbReference>
<evidence type="ECO:0000256" key="3">
    <source>
        <dbReference type="SAM" id="Phobius"/>
    </source>
</evidence>
<keyword evidence="1" id="KW-0732">Signal</keyword>
<keyword evidence="3" id="KW-0812">Transmembrane</keyword>